<evidence type="ECO:0000256" key="1">
    <source>
        <dbReference type="ARBA" id="ARBA00022676"/>
    </source>
</evidence>
<dbReference type="GO" id="GO:0016757">
    <property type="term" value="F:glycosyltransferase activity"/>
    <property type="evidence" value="ECO:0007669"/>
    <property type="project" value="UniProtKB-KW"/>
</dbReference>
<dbReference type="PANTHER" id="PTHR22916">
    <property type="entry name" value="GLYCOSYLTRANSFERASE"/>
    <property type="match status" value="1"/>
</dbReference>
<protein>
    <submittedName>
        <fullName evidence="4">Glycosyltransferase</fullName>
        <ecNumber evidence="4">2.4.-.-</ecNumber>
    </submittedName>
</protein>
<comment type="caution">
    <text evidence="4">The sequence shown here is derived from an EMBL/GenBank/DDBJ whole genome shotgun (WGS) entry which is preliminary data.</text>
</comment>
<dbReference type="Pfam" id="PF00535">
    <property type="entry name" value="Glycos_transf_2"/>
    <property type="match status" value="1"/>
</dbReference>
<dbReference type="EC" id="2.4.-.-" evidence="4"/>
<keyword evidence="1 4" id="KW-0328">Glycosyltransferase</keyword>
<dbReference type="SUPFAM" id="SSF53448">
    <property type="entry name" value="Nucleotide-diphospho-sugar transferases"/>
    <property type="match status" value="1"/>
</dbReference>
<reference evidence="4" key="2">
    <citation type="submission" date="2021-04" db="EMBL/GenBank/DDBJ databases">
        <authorList>
            <person name="Gilroy R."/>
        </authorList>
    </citation>
    <scope>NUCLEOTIDE SEQUENCE</scope>
    <source>
        <strain evidence="4">USAMLcec3-2134</strain>
    </source>
</reference>
<keyword evidence="2 4" id="KW-0808">Transferase</keyword>
<sequence length="882" mass="102724">MTKVSIIIPIYNEEKYLEECLESVIGQTLKEIEIICVNDGSTDNSMNIIQKFADQDSRIKVVDKPNSGYGNSMNRGLEAATGEYIGVVESDDRIMEYMYEKLYSMTEKGIVDVVKGNFWDCFDEADGSVTKIVNRERENMPDVEDSFTIREYPYILWGHPSIWSAIYKREFLIKNEIKFKEVKGAGWVDNPFFFDTLCCAKKIKWTKEPFYCYRKNPASSSSGYDLALPFERMLDNLDVLKKRNFNDEAILNFAYARALMYLCGAMEEKHYDQKMDYARPYMYRMLKEINSNVITDNFHLNDQKNYWKYVSPLKLLIPQRTKILLYNWVPFDNPGHVGGGVTTYCRNLIATILKERPDVQVYFLSSGWAYDISSKKCFVRKVNNIFGERCRSFEIVNSPVPAAQEMLLNNPTVGIQNPVLKAQFADFVKKYGPFSNIHFNNMEGLSLDIFDLKKEFPDTRFIYSIHNYAPFCMTGFYFQRHNHCNCSPDHTPQDCMKCTNIGRNTHRRKDMIDRARFNVGNAGDYDEFSWIEAFDFSRLDNLTDEKEYIRFSQTAVKALNQNMDIILAVSDKVRKIAIENGIEEQKIKTDYIGTKIADYQVRTSVAPDSQHLKICFLGTFIGYEEKGYPFLLNALQNMDAKHASKVDIVLTTRDGNEDLMRQQLSKFHSVTIIHGYTHKDLRWILKDVHLGIIPVMWEDNLPQIAIEMVAMGVPVLCSSFGGASELCHSDRFIFQGGDEKDFRNKLIYFVENPERIKEFWNYHNGLLTMKEHFENLSEIYGLPEKPEGKVSLEDYALLLEENEFLYRNFGNNNSISKHSDPERQNELFVRQNEQLVSKEQEIRRLKEERDYLQYSIDETRKSFTYKIGRAVTLVPRKLRGEK</sequence>
<evidence type="ECO:0000256" key="2">
    <source>
        <dbReference type="ARBA" id="ARBA00022679"/>
    </source>
</evidence>
<evidence type="ECO:0000313" key="4">
    <source>
        <dbReference type="EMBL" id="HJB91344.1"/>
    </source>
</evidence>
<dbReference type="PANTHER" id="PTHR22916:SF51">
    <property type="entry name" value="GLYCOSYLTRANSFERASE EPSH-RELATED"/>
    <property type="match status" value="1"/>
</dbReference>
<dbReference type="AlphaFoldDB" id="A0A9D2MRG0"/>
<gene>
    <name evidence="4" type="ORF">H9763_07740</name>
</gene>
<feature type="domain" description="Glycosyltransferase 2-like" evidence="3">
    <location>
        <begin position="5"/>
        <end position="130"/>
    </location>
</feature>
<evidence type="ECO:0000259" key="3">
    <source>
        <dbReference type="Pfam" id="PF00535"/>
    </source>
</evidence>
<dbReference type="EMBL" id="DWXE01000026">
    <property type="protein sequence ID" value="HJB91344.1"/>
    <property type="molecule type" value="Genomic_DNA"/>
</dbReference>
<dbReference type="InterPro" id="IPR001173">
    <property type="entry name" value="Glyco_trans_2-like"/>
</dbReference>
<dbReference type="Gene3D" id="3.40.50.2000">
    <property type="entry name" value="Glycogen Phosphorylase B"/>
    <property type="match status" value="1"/>
</dbReference>
<dbReference type="SUPFAM" id="SSF53756">
    <property type="entry name" value="UDP-Glycosyltransferase/glycogen phosphorylase"/>
    <property type="match status" value="1"/>
</dbReference>
<dbReference type="Gene3D" id="3.90.550.10">
    <property type="entry name" value="Spore Coat Polysaccharide Biosynthesis Protein SpsA, Chain A"/>
    <property type="match status" value="1"/>
</dbReference>
<accession>A0A9D2MRG0</accession>
<proteinExistence type="predicted"/>
<dbReference type="Proteomes" id="UP000886883">
    <property type="component" value="Unassembled WGS sequence"/>
</dbReference>
<evidence type="ECO:0000313" key="5">
    <source>
        <dbReference type="Proteomes" id="UP000886883"/>
    </source>
</evidence>
<dbReference type="Pfam" id="PF13692">
    <property type="entry name" value="Glyco_trans_1_4"/>
    <property type="match status" value="1"/>
</dbReference>
<reference evidence="4" key="1">
    <citation type="journal article" date="2021" name="PeerJ">
        <title>Extensive microbial diversity within the chicken gut microbiome revealed by metagenomics and culture.</title>
        <authorList>
            <person name="Gilroy R."/>
            <person name="Ravi A."/>
            <person name="Getino M."/>
            <person name="Pursley I."/>
            <person name="Horton D.L."/>
            <person name="Alikhan N.F."/>
            <person name="Baker D."/>
            <person name="Gharbi K."/>
            <person name="Hall N."/>
            <person name="Watson M."/>
            <person name="Adriaenssens E.M."/>
            <person name="Foster-Nyarko E."/>
            <person name="Jarju S."/>
            <person name="Secka A."/>
            <person name="Antonio M."/>
            <person name="Oren A."/>
            <person name="Chaudhuri R.R."/>
            <person name="La Ragione R."/>
            <person name="Hildebrand F."/>
            <person name="Pallen M.J."/>
        </authorList>
    </citation>
    <scope>NUCLEOTIDE SEQUENCE</scope>
    <source>
        <strain evidence="4">USAMLcec3-2134</strain>
    </source>
</reference>
<organism evidence="4 5">
    <name type="scientific">Candidatus Eisenbergiella merdigallinarum</name>
    <dbReference type="NCBI Taxonomy" id="2838552"/>
    <lineage>
        <taxon>Bacteria</taxon>
        <taxon>Bacillati</taxon>
        <taxon>Bacillota</taxon>
        <taxon>Clostridia</taxon>
        <taxon>Lachnospirales</taxon>
        <taxon>Lachnospiraceae</taxon>
        <taxon>Eisenbergiella</taxon>
    </lineage>
</organism>
<name>A0A9D2MRG0_9FIRM</name>
<dbReference type="InterPro" id="IPR029044">
    <property type="entry name" value="Nucleotide-diphossugar_trans"/>
</dbReference>
<dbReference type="CDD" id="cd00761">
    <property type="entry name" value="Glyco_tranf_GTA_type"/>
    <property type="match status" value="1"/>
</dbReference>